<dbReference type="Pfam" id="PF12849">
    <property type="entry name" value="PBP_like_2"/>
    <property type="match status" value="1"/>
</dbReference>
<dbReference type="CDD" id="cd13565">
    <property type="entry name" value="PBP2_PstS"/>
    <property type="match status" value="1"/>
</dbReference>
<feature type="chain" id="PRO_5010930770" description="Phosphate-binding protein" evidence="8">
    <location>
        <begin position="21"/>
        <end position="371"/>
    </location>
</feature>
<name>A0A150PDF2_SORCE</name>
<comment type="function">
    <text evidence="1">Part of the ABC transporter complex PstSACB involved in phosphate import.</text>
</comment>
<protein>
    <recommendedName>
        <fullName evidence="6">Phosphate-binding protein</fullName>
    </recommendedName>
</protein>
<evidence type="ECO:0000256" key="3">
    <source>
        <dbReference type="ARBA" id="ARBA00011529"/>
    </source>
</evidence>
<gene>
    <name evidence="10" type="ORF">BE04_40925</name>
    <name evidence="11" type="ORF">BE21_42340</name>
</gene>
<feature type="signal peptide" evidence="8">
    <location>
        <begin position="1"/>
        <end position="20"/>
    </location>
</feature>
<comment type="similarity">
    <text evidence="2 6">Belongs to the PstS family.</text>
</comment>
<proteinExistence type="inferred from homology"/>
<keyword evidence="5 6" id="KW-0592">Phosphate transport</keyword>
<dbReference type="GO" id="GO:0043190">
    <property type="term" value="C:ATP-binding cassette (ABC) transporter complex"/>
    <property type="evidence" value="ECO:0007669"/>
    <property type="project" value="InterPro"/>
</dbReference>
<evidence type="ECO:0000256" key="6">
    <source>
        <dbReference type="PIRNR" id="PIRNR002756"/>
    </source>
</evidence>
<keyword evidence="8" id="KW-0732">Signal</keyword>
<dbReference type="GO" id="GO:0042301">
    <property type="term" value="F:phosphate ion binding"/>
    <property type="evidence" value="ECO:0007669"/>
    <property type="project" value="InterPro"/>
</dbReference>
<evidence type="ECO:0000259" key="9">
    <source>
        <dbReference type="Pfam" id="PF12849"/>
    </source>
</evidence>
<feature type="region of interest" description="Disordered" evidence="7">
    <location>
        <begin position="22"/>
        <end position="45"/>
    </location>
</feature>
<evidence type="ECO:0000256" key="1">
    <source>
        <dbReference type="ARBA" id="ARBA00002841"/>
    </source>
</evidence>
<dbReference type="PIRSF" id="PIRSF002756">
    <property type="entry name" value="PstS"/>
    <property type="match status" value="1"/>
</dbReference>
<sequence>MARILLTLAMFLLAAGCGRSDGPQETGSLPGSKPNAAPQPGADGEVTLTGAGATFPYPLYTKWISEFQKANSKVKINYQSIGSGGGIRQITERTVDFGATDAPMTEEQLAKAAGILHLPTCLGAVVLTYNLEGVPSGLKLTPEAAAQIFLGKIKKWNDQAIQQENPDVKLPDKEIATVHRSDGSGTTKIFVDYLSAVSPEWKSGPGTGTSVNWPGGLGAKGNDGVSALITSTPASIGYIELAYAMQNKLTFASLKNKSGKFVAPSLESTTAAGAGAAAKMPDDLRMSIVDAEGEDAYPIAGFTYLLVYQEQKDLAKGKVLANFAKWAMQDGQKFTNDLHYAPLPTAVVEKVNKKLATLVGPDGKPLLTPTP</sequence>
<evidence type="ECO:0000313" key="13">
    <source>
        <dbReference type="Proteomes" id="UP000075604"/>
    </source>
</evidence>
<comment type="caution">
    <text evidence="10">The sequence shown here is derived from an EMBL/GenBank/DDBJ whole genome shotgun (WGS) entry which is preliminary data.</text>
</comment>
<dbReference type="EMBL" id="JELX01002958">
    <property type="protein sequence ID" value="KYF53724.1"/>
    <property type="molecule type" value="Genomic_DNA"/>
</dbReference>
<comment type="subunit">
    <text evidence="3">The complex is composed of two ATP-binding proteins (PstB), two transmembrane proteins (PstC and PstA) and a solute-binding protein (PstS).</text>
</comment>
<dbReference type="InterPro" id="IPR050962">
    <property type="entry name" value="Phosphate-bind_PstS"/>
</dbReference>
<evidence type="ECO:0000256" key="2">
    <source>
        <dbReference type="ARBA" id="ARBA00008725"/>
    </source>
</evidence>
<dbReference type="PROSITE" id="PS51257">
    <property type="entry name" value="PROKAR_LIPOPROTEIN"/>
    <property type="match status" value="1"/>
</dbReference>
<dbReference type="Gene3D" id="3.40.190.10">
    <property type="entry name" value="Periplasmic binding protein-like II"/>
    <property type="match status" value="2"/>
</dbReference>
<dbReference type="Proteomes" id="UP000075604">
    <property type="component" value="Unassembled WGS sequence"/>
</dbReference>
<dbReference type="Proteomes" id="UP000075502">
    <property type="component" value="Unassembled WGS sequence"/>
</dbReference>
<evidence type="ECO:0000256" key="4">
    <source>
        <dbReference type="ARBA" id="ARBA00022448"/>
    </source>
</evidence>
<evidence type="ECO:0000256" key="8">
    <source>
        <dbReference type="SAM" id="SignalP"/>
    </source>
</evidence>
<reference evidence="12 13" key="1">
    <citation type="submission" date="2014-02" db="EMBL/GenBank/DDBJ databases">
        <title>The small core and large imbalanced accessory genome model reveals a collaborative survival strategy of Sorangium cellulosum strains in nature.</title>
        <authorList>
            <person name="Han K."/>
            <person name="Peng R."/>
            <person name="Blom J."/>
            <person name="Li Y.-Z."/>
        </authorList>
    </citation>
    <scope>NUCLEOTIDE SEQUENCE [LARGE SCALE GENOMIC DNA]</scope>
    <source>
        <strain evidence="11 12">So0007-03</strain>
        <strain evidence="10 13">So0157-18</strain>
    </source>
</reference>
<evidence type="ECO:0000313" key="12">
    <source>
        <dbReference type="Proteomes" id="UP000075502"/>
    </source>
</evidence>
<evidence type="ECO:0000256" key="5">
    <source>
        <dbReference type="ARBA" id="ARBA00022592"/>
    </source>
</evidence>
<dbReference type="InterPro" id="IPR005673">
    <property type="entry name" value="ABC_phos-bd_PstS"/>
</dbReference>
<evidence type="ECO:0000256" key="7">
    <source>
        <dbReference type="SAM" id="MobiDB-lite"/>
    </source>
</evidence>
<dbReference type="GO" id="GO:0035435">
    <property type="term" value="P:phosphate ion transmembrane transport"/>
    <property type="evidence" value="ECO:0007669"/>
    <property type="project" value="InterPro"/>
</dbReference>
<feature type="domain" description="PBP" evidence="9">
    <location>
        <begin position="41"/>
        <end position="329"/>
    </location>
</feature>
<dbReference type="AlphaFoldDB" id="A0A150PDF2"/>
<organism evidence="10 13">
    <name type="scientific">Sorangium cellulosum</name>
    <name type="common">Polyangium cellulosum</name>
    <dbReference type="NCBI Taxonomy" id="56"/>
    <lineage>
        <taxon>Bacteria</taxon>
        <taxon>Pseudomonadati</taxon>
        <taxon>Myxococcota</taxon>
        <taxon>Polyangia</taxon>
        <taxon>Polyangiales</taxon>
        <taxon>Polyangiaceae</taxon>
        <taxon>Sorangium</taxon>
    </lineage>
</organism>
<keyword evidence="4 6" id="KW-0813">Transport</keyword>
<evidence type="ECO:0000313" key="11">
    <source>
        <dbReference type="EMBL" id="KYG05202.1"/>
    </source>
</evidence>
<dbReference type="PANTHER" id="PTHR42996">
    <property type="entry name" value="PHOSPHATE-BINDING PROTEIN PSTS"/>
    <property type="match status" value="1"/>
</dbReference>
<dbReference type="SUPFAM" id="SSF53850">
    <property type="entry name" value="Periplasmic binding protein-like II"/>
    <property type="match status" value="1"/>
</dbReference>
<dbReference type="EMBL" id="JEME01002148">
    <property type="protein sequence ID" value="KYG05202.1"/>
    <property type="molecule type" value="Genomic_DNA"/>
</dbReference>
<dbReference type="InterPro" id="IPR024370">
    <property type="entry name" value="PBP_domain"/>
</dbReference>
<accession>A0A150PDF2</accession>
<dbReference type="PANTHER" id="PTHR42996:SF1">
    <property type="entry name" value="PHOSPHATE-BINDING PROTEIN PSTS"/>
    <property type="match status" value="1"/>
</dbReference>
<dbReference type="NCBIfam" id="TIGR00975">
    <property type="entry name" value="3a0107s03"/>
    <property type="match status" value="1"/>
</dbReference>
<evidence type="ECO:0000313" key="10">
    <source>
        <dbReference type="EMBL" id="KYF53724.1"/>
    </source>
</evidence>